<dbReference type="PANTHER" id="PTHR24421:SF10">
    <property type="entry name" value="NITRATE_NITRITE SENSOR PROTEIN NARQ"/>
    <property type="match status" value="1"/>
</dbReference>
<accession>A0AAJ1TVK9</accession>
<dbReference type="GO" id="GO:0005524">
    <property type="term" value="F:ATP binding"/>
    <property type="evidence" value="ECO:0007669"/>
    <property type="project" value="UniProtKB-KW"/>
</dbReference>
<dbReference type="GO" id="GO:0016020">
    <property type="term" value="C:membrane"/>
    <property type="evidence" value="ECO:0007669"/>
    <property type="project" value="InterPro"/>
</dbReference>
<evidence type="ECO:0000256" key="6">
    <source>
        <dbReference type="ARBA" id="ARBA00022777"/>
    </source>
</evidence>
<dbReference type="Gene3D" id="1.20.5.1930">
    <property type="match status" value="1"/>
</dbReference>
<evidence type="ECO:0000313" key="13">
    <source>
        <dbReference type="Proteomes" id="UP001239215"/>
    </source>
</evidence>
<dbReference type="Pfam" id="PF02518">
    <property type="entry name" value="HATPase_c"/>
    <property type="match status" value="1"/>
</dbReference>
<comment type="catalytic activity">
    <reaction evidence="1">
        <text>ATP + protein L-histidine = ADP + protein N-phospho-L-histidine.</text>
        <dbReference type="EC" id="2.7.13.3"/>
    </reaction>
</comment>
<evidence type="ECO:0000256" key="3">
    <source>
        <dbReference type="ARBA" id="ARBA00022553"/>
    </source>
</evidence>
<dbReference type="PROSITE" id="PS50109">
    <property type="entry name" value="HIS_KIN"/>
    <property type="match status" value="1"/>
</dbReference>
<evidence type="ECO:0000256" key="1">
    <source>
        <dbReference type="ARBA" id="ARBA00000085"/>
    </source>
</evidence>
<feature type="coiled-coil region" evidence="9">
    <location>
        <begin position="157"/>
        <end position="191"/>
    </location>
</feature>
<keyword evidence="10" id="KW-0812">Transmembrane</keyword>
<evidence type="ECO:0000313" key="12">
    <source>
        <dbReference type="EMBL" id="MDQ1102875.1"/>
    </source>
</evidence>
<dbReference type="RefSeq" id="WP_307198329.1">
    <property type="nucleotide sequence ID" value="NZ_JAUTAN010000001.1"/>
</dbReference>
<dbReference type="SMART" id="SM00387">
    <property type="entry name" value="HATPase_c"/>
    <property type="match status" value="1"/>
</dbReference>
<name>A0AAJ1TVK9_9ACTN</name>
<keyword evidence="5" id="KW-0547">Nucleotide-binding</keyword>
<dbReference type="InterPro" id="IPR036890">
    <property type="entry name" value="HATPase_C_sf"/>
</dbReference>
<dbReference type="Pfam" id="PF07730">
    <property type="entry name" value="HisKA_3"/>
    <property type="match status" value="1"/>
</dbReference>
<proteinExistence type="predicted"/>
<keyword evidence="10" id="KW-0472">Membrane</keyword>
<dbReference type="Gene3D" id="3.30.565.10">
    <property type="entry name" value="Histidine kinase-like ATPase, C-terminal domain"/>
    <property type="match status" value="1"/>
</dbReference>
<dbReference type="InterPro" id="IPR050482">
    <property type="entry name" value="Sensor_HK_TwoCompSys"/>
</dbReference>
<keyword evidence="3" id="KW-0597">Phosphoprotein</keyword>
<evidence type="ECO:0000256" key="10">
    <source>
        <dbReference type="SAM" id="Phobius"/>
    </source>
</evidence>
<keyword evidence="8" id="KW-0902">Two-component regulatory system</keyword>
<keyword evidence="4" id="KW-0808">Transferase</keyword>
<evidence type="ECO:0000256" key="7">
    <source>
        <dbReference type="ARBA" id="ARBA00022840"/>
    </source>
</evidence>
<feature type="transmembrane region" description="Helical" evidence="10">
    <location>
        <begin position="113"/>
        <end position="132"/>
    </location>
</feature>
<dbReference type="GO" id="GO:0000155">
    <property type="term" value="F:phosphorelay sensor kinase activity"/>
    <property type="evidence" value="ECO:0007669"/>
    <property type="project" value="InterPro"/>
</dbReference>
<sequence length="386" mass="40535">MHAVGGHEVPARWSVGGRLALPAGALAISVVSLYVVSLNGPGPVQVSGMAIVALSATAALLLRRWWLLSASAAALGGGVAVAMTSGEYFSFWPAATALLVLSSADETRGTRRTAPVLACIAGALGAAVAGVLPEAKPAATLVPIGAATLLVLLIAPARKLVGALRDLDARSRELERQARANEARQRDLQRRSDLARELHDSLGHHVSAIVVQAEAGQVRNAETSLVAIADLGRQALTELDAVLFDLRDASEVNPPAPPRQPIDLNQIDSALASPLRAGGVQVDVEITTVTEDPDVVTAIYRIAQEALTNVMRHAGAGHVRVRVHDVDAHVLVEIEDDGVGLPDQLQRRNGLRGIRERAEQLGGRATFSSGQRVGTLVDVRLPRSAR</sequence>
<evidence type="ECO:0000256" key="5">
    <source>
        <dbReference type="ARBA" id="ARBA00022741"/>
    </source>
</evidence>
<comment type="caution">
    <text evidence="12">The sequence shown here is derived from an EMBL/GenBank/DDBJ whole genome shotgun (WGS) entry which is preliminary data.</text>
</comment>
<dbReference type="AlphaFoldDB" id="A0AAJ1TVK9"/>
<dbReference type="EC" id="2.7.13.3" evidence="2"/>
<feature type="transmembrane region" description="Helical" evidence="10">
    <location>
        <begin position="19"/>
        <end position="36"/>
    </location>
</feature>
<evidence type="ECO:0000256" key="8">
    <source>
        <dbReference type="ARBA" id="ARBA00023012"/>
    </source>
</evidence>
<evidence type="ECO:0000256" key="4">
    <source>
        <dbReference type="ARBA" id="ARBA00022679"/>
    </source>
</evidence>
<evidence type="ECO:0000259" key="11">
    <source>
        <dbReference type="PROSITE" id="PS50109"/>
    </source>
</evidence>
<evidence type="ECO:0000256" key="9">
    <source>
        <dbReference type="SAM" id="Coils"/>
    </source>
</evidence>
<feature type="transmembrane region" description="Helical" evidence="10">
    <location>
        <begin position="138"/>
        <end position="155"/>
    </location>
</feature>
<feature type="domain" description="Histidine kinase" evidence="11">
    <location>
        <begin position="193"/>
        <end position="385"/>
    </location>
</feature>
<dbReference type="Proteomes" id="UP001239215">
    <property type="component" value="Unassembled WGS sequence"/>
</dbReference>
<gene>
    <name evidence="12" type="ORF">QE405_000159</name>
</gene>
<dbReference type="CDD" id="cd16917">
    <property type="entry name" value="HATPase_UhpB-NarQ-NarX-like"/>
    <property type="match status" value="1"/>
</dbReference>
<feature type="transmembrane region" description="Helical" evidence="10">
    <location>
        <begin position="72"/>
        <end position="101"/>
    </location>
</feature>
<dbReference type="PANTHER" id="PTHR24421">
    <property type="entry name" value="NITRATE/NITRITE SENSOR PROTEIN NARX-RELATED"/>
    <property type="match status" value="1"/>
</dbReference>
<dbReference type="SUPFAM" id="SSF55874">
    <property type="entry name" value="ATPase domain of HSP90 chaperone/DNA topoisomerase II/histidine kinase"/>
    <property type="match status" value="1"/>
</dbReference>
<feature type="transmembrane region" description="Helical" evidence="10">
    <location>
        <begin position="48"/>
        <end position="66"/>
    </location>
</feature>
<keyword evidence="6 12" id="KW-0418">Kinase</keyword>
<dbReference type="EMBL" id="JAUTAN010000001">
    <property type="protein sequence ID" value="MDQ1102875.1"/>
    <property type="molecule type" value="Genomic_DNA"/>
</dbReference>
<dbReference type="InterPro" id="IPR005467">
    <property type="entry name" value="His_kinase_dom"/>
</dbReference>
<dbReference type="InterPro" id="IPR003594">
    <property type="entry name" value="HATPase_dom"/>
</dbReference>
<evidence type="ECO:0000256" key="2">
    <source>
        <dbReference type="ARBA" id="ARBA00012438"/>
    </source>
</evidence>
<reference evidence="12" key="1">
    <citation type="submission" date="2023-07" db="EMBL/GenBank/DDBJ databases">
        <title>Functional and genomic diversity of the sorghum phyllosphere microbiome.</title>
        <authorList>
            <person name="Shade A."/>
        </authorList>
    </citation>
    <scope>NUCLEOTIDE SEQUENCE</scope>
    <source>
        <strain evidence="12">SORGH_AS_1067</strain>
    </source>
</reference>
<protein>
    <recommendedName>
        <fullName evidence="2">histidine kinase</fullName>
        <ecNumber evidence="2">2.7.13.3</ecNumber>
    </recommendedName>
</protein>
<keyword evidence="10" id="KW-1133">Transmembrane helix</keyword>
<dbReference type="InterPro" id="IPR011712">
    <property type="entry name" value="Sig_transdc_His_kin_sub3_dim/P"/>
</dbReference>
<keyword evidence="7" id="KW-0067">ATP-binding</keyword>
<organism evidence="12 13">
    <name type="scientific">Nocardioides zeae</name>
    <dbReference type="NCBI Taxonomy" id="1457234"/>
    <lineage>
        <taxon>Bacteria</taxon>
        <taxon>Bacillati</taxon>
        <taxon>Actinomycetota</taxon>
        <taxon>Actinomycetes</taxon>
        <taxon>Propionibacteriales</taxon>
        <taxon>Nocardioidaceae</taxon>
        <taxon>Nocardioides</taxon>
    </lineage>
</organism>
<dbReference type="GO" id="GO:0046983">
    <property type="term" value="F:protein dimerization activity"/>
    <property type="evidence" value="ECO:0007669"/>
    <property type="project" value="InterPro"/>
</dbReference>
<keyword evidence="9" id="KW-0175">Coiled coil</keyword>